<proteinExistence type="predicted"/>
<dbReference type="AlphaFoldDB" id="A0A0A8ZY15"/>
<evidence type="ECO:0000313" key="1">
    <source>
        <dbReference type="EMBL" id="JAD41630.1"/>
    </source>
</evidence>
<sequence>MKRRDMPFNLCNVTKRNQLCPHNPLREESNWLPFHKYRNMKTIPISHTNEKRHAFPFIYIK</sequence>
<reference evidence="1" key="2">
    <citation type="journal article" date="2015" name="Data Brief">
        <title>Shoot transcriptome of the giant reed, Arundo donax.</title>
        <authorList>
            <person name="Barrero R.A."/>
            <person name="Guerrero F.D."/>
            <person name="Moolhuijzen P."/>
            <person name="Goolsby J.A."/>
            <person name="Tidwell J."/>
            <person name="Bellgard S.E."/>
            <person name="Bellgard M.I."/>
        </authorList>
    </citation>
    <scope>NUCLEOTIDE SEQUENCE</scope>
    <source>
        <tissue evidence="1">Shoot tissue taken approximately 20 cm above the soil surface</tissue>
    </source>
</reference>
<dbReference type="EMBL" id="GBRH01256265">
    <property type="protein sequence ID" value="JAD41630.1"/>
    <property type="molecule type" value="Transcribed_RNA"/>
</dbReference>
<organism evidence="1">
    <name type="scientific">Arundo donax</name>
    <name type="common">Giant reed</name>
    <name type="synonym">Donax arundinaceus</name>
    <dbReference type="NCBI Taxonomy" id="35708"/>
    <lineage>
        <taxon>Eukaryota</taxon>
        <taxon>Viridiplantae</taxon>
        <taxon>Streptophyta</taxon>
        <taxon>Embryophyta</taxon>
        <taxon>Tracheophyta</taxon>
        <taxon>Spermatophyta</taxon>
        <taxon>Magnoliopsida</taxon>
        <taxon>Liliopsida</taxon>
        <taxon>Poales</taxon>
        <taxon>Poaceae</taxon>
        <taxon>PACMAD clade</taxon>
        <taxon>Arundinoideae</taxon>
        <taxon>Arundineae</taxon>
        <taxon>Arundo</taxon>
    </lineage>
</organism>
<accession>A0A0A8ZY15</accession>
<protein>
    <submittedName>
        <fullName evidence="1">Uncharacterized protein</fullName>
    </submittedName>
</protein>
<reference evidence="1" key="1">
    <citation type="submission" date="2014-09" db="EMBL/GenBank/DDBJ databases">
        <authorList>
            <person name="Magalhaes I.L.F."/>
            <person name="Oliveira U."/>
            <person name="Santos F.R."/>
            <person name="Vidigal T.H.D.A."/>
            <person name="Brescovit A.D."/>
            <person name="Santos A.J."/>
        </authorList>
    </citation>
    <scope>NUCLEOTIDE SEQUENCE</scope>
    <source>
        <tissue evidence="1">Shoot tissue taken approximately 20 cm above the soil surface</tissue>
    </source>
</reference>
<name>A0A0A8ZY15_ARUDO</name>